<proteinExistence type="inferred from homology"/>
<dbReference type="GO" id="GO:0004523">
    <property type="term" value="F:RNA-DNA hybrid ribonuclease activity"/>
    <property type="evidence" value="ECO:0007669"/>
    <property type="project" value="UniProtKB-EC"/>
</dbReference>
<evidence type="ECO:0000256" key="10">
    <source>
        <dbReference type="ARBA" id="ARBA00022759"/>
    </source>
</evidence>
<protein>
    <recommendedName>
        <fullName evidence="6">Ribonuclease HII</fullName>
        <ecNumber evidence="5">3.1.26.4</ecNumber>
    </recommendedName>
</protein>
<keyword evidence="9" id="KW-0479">Metal-binding</keyword>
<feature type="non-terminal residue" evidence="14">
    <location>
        <position position="205"/>
    </location>
</feature>
<dbReference type="PANTHER" id="PTHR10954">
    <property type="entry name" value="RIBONUCLEASE H2 SUBUNIT A"/>
    <property type="match status" value="1"/>
</dbReference>
<feature type="domain" description="RNase H type-2" evidence="13">
    <location>
        <begin position="17"/>
        <end position="205"/>
    </location>
</feature>
<dbReference type="Gene3D" id="3.30.420.10">
    <property type="entry name" value="Ribonuclease H-like superfamily/Ribonuclease H"/>
    <property type="match status" value="1"/>
</dbReference>
<evidence type="ECO:0000256" key="1">
    <source>
        <dbReference type="ARBA" id="ARBA00000077"/>
    </source>
</evidence>
<dbReference type="GO" id="GO:0032299">
    <property type="term" value="C:ribonuclease H2 complex"/>
    <property type="evidence" value="ECO:0007669"/>
    <property type="project" value="TreeGrafter"/>
</dbReference>
<evidence type="ECO:0000313" key="14">
    <source>
        <dbReference type="EMBL" id="SVD77608.1"/>
    </source>
</evidence>
<accession>A0A382Y537</accession>
<evidence type="ECO:0000256" key="8">
    <source>
        <dbReference type="ARBA" id="ARBA00022722"/>
    </source>
</evidence>
<comment type="catalytic activity">
    <reaction evidence="1">
        <text>Endonucleolytic cleavage to 5'-phosphomonoester.</text>
        <dbReference type="EC" id="3.1.26.4"/>
    </reaction>
</comment>
<dbReference type="InterPro" id="IPR012337">
    <property type="entry name" value="RNaseH-like_sf"/>
</dbReference>
<dbReference type="PANTHER" id="PTHR10954:SF23">
    <property type="entry name" value="RIBONUCLEASE"/>
    <property type="match status" value="1"/>
</dbReference>
<dbReference type="GO" id="GO:0046872">
    <property type="term" value="F:metal ion binding"/>
    <property type="evidence" value="ECO:0007669"/>
    <property type="project" value="UniProtKB-KW"/>
</dbReference>
<dbReference type="GO" id="GO:0043137">
    <property type="term" value="P:DNA replication, removal of RNA primer"/>
    <property type="evidence" value="ECO:0007669"/>
    <property type="project" value="TreeGrafter"/>
</dbReference>
<evidence type="ECO:0000256" key="6">
    <source>
        <dbReference type="ARBA" id="ARBA00019179"/>
    </source>
</evidence>
<dbReference type="EC" id="3.1.26.4" evidence="5"/>
<keyword evidence="11" id="KW-0378">Hydrolase</keyword>
<evidence type="ECO:0000256" key="3">
    <source>
        <dbReference type="ARBA" id="ARBA00004496"/>
    </source>
</evidence>
<dbReference type="AlphaFoldDB" id="A0A382Y537"/>
<keyword evidence="10" id="KW-0255">Endonuclease</keyword>
<gene>
    <name evidence="14" type="ORF">METZ01_LOCUS430462</name>
</gene>
<evidence type="ECO:0000256" key="7">
    <source>
        <dbReference type="ARBA" id="ARBA00022490"/>
    </source>
</evidence>
<evidence type="ECO:0000256" key="5">
    <source>
        <dbReference type="ARBA" id="ARBA00012180"/>
    </source>
</evidence>
<keyword evidence="12" id="KW-0464">Manganese</keyword>
<dbReference type="InterPro" id="IPR022898">
    <property type="entry name" value="RNase_HII"/>
</dbReference>
<comment type="similarity">
    <text evidence="4">Belongs to the RNase HII family.</text>
</comment>
<evidence type="ECO:0000256" key="12">
    <source>
        <dbReference type="ARBA" id="ARBA00023211"/>
    </source>
</evidence>
<dbReference type="EMBL" id="UINC01172503">
    <property type="protein sequence ID" value="SVD77608.1"/>
    <property type="molecule type" value="Genomic_DNA"/>
</dbReference>
<keyword evidence="8" id="KW-0540">Nuclease</keyword>
<comment type="subcellular location">
    <subcellularLocation>
        <location evidence="3">Cytoplasm</location>
    </subcellularLocation>
</comment>
<dbReference type="SUPFAM" id="SSF53098">
    <property type="entry name" value="Ribonuclease H-like"/>
    <property type="match status" value="1"/>
</dbReference>
<reference evidence="14" key="1">
    <citation type="submission" date="2018-05" db="EMBL/GenBank/DDBJ databases">
        <authorList>
            <person name="Lanie J.A."/>
            <person name="Ng W.-L."/>
            <person name="Kazmierczak K.M."/>
            <person name="Andrzejewski T.M."/>
            <person name="Davidsen T.M."/>
            <person name="Wayne K.J."/>
            <person name="Tettelin H."/>
            <person name="Glass J.I."/>
            <person name="Rusch D."/>
            <person name="Podicherti R."/>
            <person name="Tsui H.-C.T."/>
            <person name="Winkler M.E."/>
        </authorList>
    </citation>
    <scope>NUCLEOTIDE SEQUENCE</scope>
</reference>
<name>A0A382Y537_9ZZZZ</name>
<evidence type="ECO:0000259" key="13">
    <source>
        <dbReference type="PROSITE" id="PS51975"/>
    </source>
</evidence>
<dbReference type="InterPro" id="IPR036397">
    <property type="entry name" value="RNaseH_sf"/>
</dbReference>
<organism evidence="14">
    <name type="scientific">marine metagenome</name>
    <dbReference type="NCBI Taxonomy" id="408172"/>
    <lineage>
        <taxon>unclassified sequences</taxon>
        <taxon>metagenomes</taxon>
        <taxon>ecological metagenomes</taxon>
    </lineage>
</organism>
<sequence>MANPLWTHDRKAAKGLPGIVGVDEAGRGCLAGPVVAGATLLPSGFFSKATNRRKCAEVNDSKQLDQAKREKLFGILQSLMEGGELWFATGEASVDEIERENIVGGTCLAMHRAMDALAELSGGLWKPRGKDDLAEGLFATEEGASEPPWLVLVDGRPMKRLPYLHEGLVKGDTLSLSVAMASIAAKVTRDRLMARMAERYPEYDF</sequence>
<dbReference type="GO" id="GO:0005737">
    <property type="term" value="C:cytoplasm"/>
    <property type="evidence" value="ECO:0007669"/>
    <property type="project" value="UniProtKB-SubCell"/>
</dbReference>
<evidence type="ECO:0000256" key="9">
    <source>
        <dbReference type="ARBA" id="ARBA00022723"/>
    </source>
</evidence>
<comment type="function">
    <text evidence="2">Endonuclease that specifically degrades the RNA of RNA-DNA hybrids.</text>
</comment>
<evidence type="ECO:0000256" key="2">
    <source>
        <dbReference type="ARBA" id="ARBA00004065"/>
    </source>
</evidence>
<dbReference type="CDD" id="cd07182">
    <property type="entry name" value="RNase_HII_bacteria_HII_like"/>
    <property type="match status" value="1"/>
</dbReference>
<dbReference type="Pfam" id="PF01351">
    <property type="entry name" value="RNase_HII"/>
    <property type="match status" value="1"/>
</dbReference>
<evidence type="ECO:0000256" key="11">
    <source>
        <dbReference type="ARBA" id="ARBA00022801"/>
    </source>
</evidence>
<dbReference type="GO" id="GO:0006298">
    <property type="term" value="P:mismatch repair"/>
    <property type="evidence" value="ECO:0007669"/>
    <property type="project" value="TreeGrafter"/>
</dbReference>
<keyword evidence="7" id="KW-0963">Cytoplasm</keyword>
<dbReference type="InterPro" id="IPR001352">
    <property type="entry name" value="RNase_HII/HIII"/>
</dbReference>
<dbReference type="GO" id="GO:0003723">
    <property type="term" value="F:RNA binding"/>
    <property type="evidence" value="ECO:0007669"/>
    <property type="project" value="InterPro"/>
</dbReference>
<dbReference type="InterPro" id="IPR024567">
    <property type="entry name" value="RNase_HII/HIII_dom"/>
</dbReference>
<dbReference type="PROSITE" id="PS51975">
    <property type="entry name" value="RNASE_H_2"/>
    <property type="match status" value="1"/>
</dbReference>
<evidence type="ECO:0000256" key="4">
    <source>
        <dbReference type="ARBA" id="ARBA00007383"/>
    </source>
</evidence>